<name>R9H5X1_BACT4</name>
<dbReference type="PATRIC" id="fig|1235785.3.peg.3205"/>
<evidence type="ECO:0000313" key="3">
    <source>
        <dbReference type="Proteomes" id="UP000014207"/>
    </source>
</evidence>
<reference evidence="2 3" key="1">
    <citation type="submission" date="2013-04" db="EMBL/GenBank/DDBJ databases">
        <title>The Genome Sequence of Bacteroides thetaiotaomicron dnLKV9.</title>
        <authorList>
            <consortium name="The Broad Institute Genomics Platform"/>
            <consortium name="The Broad Institute Genome Sequencing Center for Infectious Disease"/>
            <person name="Earl A."/>
            <person name="Xavier R."/>
            <person name="Kuhn K."/>
            <person name="Stappenbeck T."/>
            <person name="Walker B."/>
            <person name="Young S."/>
            <person name="Zeng Q."/>
            <person name="Gargeya S."/>
            <person name="Fitzgerald M."/>
            <person name="Haas B."/>
            <person name="Abouelleil A."/>
            <person name="Allen A.W."/>
            <person name="Alvarado L."/>
            <person name="Arachchi H.M."/>
            <person name="Berlin A.M."/>
            <person name="Chapman S.B."/>
            <person name="Gainer-Dewar J."/>
            <person name="Goldberg J."/>
            <person name="Griggs A."/>
            <person name="Gujja S."/>
            <person name="Hansen M."/>
            <person name="Howarth C."/>
            <person name="Imamovic A."/>
            <person name="Ireland A."/>
            <person name="Larimer J."/>
            <person name="McCowan C."/>
            <person name="Murphy C."/>
            <person name="Pearson M."/>
            <person name="Poon T.W."/>
            <person name="Priest M."/>
            <person name="Roberts A."/>
            <person name="Saif S."/>
            <person name="Shea T."/>
            <person name="Sisk P."/>
            <person name="Sykes S."/>
            <person name="Wortman J."/>
            <person name="Nusbaum C."/>
            <person name="Birren B."/>
        </authorList>
    </citation>
    <scope>NUCLEOTIDE SEQUENCE [LARGE SCALE GENOMIC DNA]</scope>
    <source>
        <strain evidence="3">dnLKV9</strain>
    </source>
</reference>
<dbReference type="PROSITE" id="PS51257">
    <property type="entry name" value="PROKAR_LIPOPROTEIN"/>
    <property type="match status" value="1"/>
</dbReference>
<evidence type="ECO:0000313" key="2">
    <source>
        <dbReference type="EMBL" id="EOR99298.1"/>
    </source>
</evidence>
<evidence type="ECO:0000256" key="1">
    <source>
        <dbReference type="SAM" id="SignalP"/>
    </source>
</evidence>
<keyword evidence="1" id="KW-0732">Signal</keyword>
<sequence length="605" mass="67549">MKRRITILATYALWTVMFLAGCETDEPTGEIRKNGRVVLAITAGTDELSPARTRGGQTERMAKVWYAIADAKGDVFTPSHHSLGPDLSSLTIENLGYGDYTIVILATTASAGDGEVAFPKHLNDAWLSNTTASVPLDRSWFHKRIDISIGKDQGPQEHEVVLERCVGRVDIDLKFASPYMKRFIRSAKVTLDGGNAVYTTMNAAGEYDGEGEVREYEVAGKYSFHCLPSTGTLSGKVEIVSALEDGQTEKTFTRSYRFSDCRIEAGRVSHISIGYDHPDNSSGKIYLREEDMHAFGVDTMFLADEPQEVFYDTSKRSFYVNEPLNVSISEEGDLVMRFFAPVTLHDVTVLCRFNKASTEYLELAHLETVPPFMEAKLPIPVTTSECTFRTSSGRRINLPAMPGLKQEDVSIRLRSDDPFLKMTEKIESRWWIRYGKYSADNPNPGYWRHMNPLLCRHALALVLNMAYMFSTEEFNMAMEAYDGLLLDNGRNPINLDNLRERIRNHSGLSMGCVSGVGGLGGGVTYGLAPYCYTENYYDFNEGGPAHTYARNALFHEFGHCIGYNHNSTMTYGDQWTVLCATTFVSLGRENKLPVSSKNTIGNLPM</sequence>
<dbReference type="AlphaFoldDB" id="R9H5X1"/>
<proteinExistence type="predicted"/>
<accession>R9H5X1</accession>
<dbReference type="EMBL" id="ASSM01000010">
    <property type="protein sequence ID" value="EOR99298.1"/>
    <property type="molecule type" value="Genomic_DNA"/>
</dbReference>
<dbReference type="Proteomes" id="UP000014207">
    <property type="component" value="Unassembled WGS sequence"/>
</dbReference>
<feature type="chain" id="PRO_5004472476" evidence="1">
    <location>
        <begin position="21"/>
        <end position="605"/>
    </location>
</feature>
<comment type="caution">
    <text evidence="2">The sequence shown here is derived from an EMBL/GenBank/DDBJ whole genome shotgun (WGS) entry which is preliminary data.</text>
</comment>
<dbReference type="SUPFAM" id="SSF55486">
    <property type="entry name" value="Metalloproteases ('zincins'), catalytic domain"/>
    <property type="match status" value="1"/>
</dbReference>
<organism evidence="2 3">
    <name type="scientific">Bacteroides thetaiotaomicron dnLKV9</name>
    <dbReference type="NCBI Taxonomy" id="1235785"/>
    <lineage>
        <taxon>Bacteria</taxon>
        <taxon>Pseudomonadati</taxon>
        <taxon>Bacteroidota</taxon>
        <taxon>Bacteroidia</taxon>
        <taxon>Bacteroidales</taxon>
        <taxon>Bacteroidaceae</taxon>
        <taxon>Bacteroides</taxon>
    </lineage>
</organism>
<protein>
    <submittedName>
        <fullName evidence="2">Uncharacterized protein</fullName>
    </submittedName>
</protein>
<feature type="signal peptide" evidence="1">
    <location>
        <begin position="1"/>
        <end position="20"/>
    </location>
</feature>
<gene>
    <name evidence="2" type="ORF">C799_03178</name>
</gene>
<dbReference type="HOGENOM" id="CLU_458339_0_0_10"/>